<protein>
    <submittedName>
        <fullName evidence="8">Membrane-spanning 4-domains subfamily A member 15</fullName>
    </submittedName>
</protein>
<dbReference type="EMBL" id="JAOTOJ010000001">
    <property type="protein sequence ID" value="KAK9410239.1"/>
    <property type="molecule type" value="Genomic_DNA"/>
</dbReference>
<organism evidence="8 9">
    <name type="scientific">Crotalus adamanteus</name>
    <name type="common">Eastern diamondback rattlesnake</name>
    <dbReference type="NCBI Taxonomy" id="8729"/>
    <lineage>
        <taxon>Eukaryota</taxon>
        <taxon>Metazoa</taxon>
        <taxon>Chordata</taxon>
        <taxon>Craniata</taxon>
        <taxon>Vertebrata</taxon>
        <taxon>Euteleostomi</taxon>
        <taxon>Lepidosauria</taxon>
        <taxon>Squamata</taxon>
        <taxon>Bifurcata</taxon>
        <taxon>Unidentata</taxon>
        <taxon>Episquamata</taxon>
        <taxon>Toxicofera</taxon>
        <taxon>Serpentes</taxon>
        <taxon>Colubroidea</taxon>
        <taxon>Viperidae</taxon>
        <taxon>Crotalinae</taxon>
        <taxon>Crotalus</taxon>
    </lineage>
</organism>
<evidence type="ECO:0000256" key="6">
    <source>
        <dbReference type="SAM" id="MobiDB-lite"/>
    </source>
</evidence>
<evidence type="ECO:0000256" key="2">
    <source>
        <dbReference type="ARBA" id="ARBA00009565"/>
    </source>
</evidence>
<dbReference type="InterPro" id="IPR030417">
    <property type="entry name" value="MS4A"/>
</dbReference>
<evidence type="ECO:0000313" key="8">
    <source>
        <dbReference type="EMBL" id="KAK9410239.1"/>
    </source>
</evidence>
<dbReference type="AlphaFoldDB" id="A0AAW1C7E3"/>
<keyword evidence="4 7" id="KW-1133">Transmembrane helix</keyword>
<feature type="region of interest" description="Disordered" evidence="6">
    <location>
        <begin position="1"/>
        <end position="21"/>
    </location>
</feature>
<evidence type="ECO:0000256" key="3">
    <source>
        <dbReference type="ARBA" id="ARBA00022692"/>
    </source>
</evidence>
<dbReference type="Pfam" id="PF04103">
    <property type="entry name" value="CD20"/>
    <property type="match status" value="1"/>
</dbReference>
<comment type="similarity">
    <text evidence="2">Belongs to the MS4A family.</text>
</comment>
<feature type="transmembrane region" description="Helical" evidence="7">
    <location>
        <begin position="214"/>
        <end position="234"/>
    </location>
</feature>
<feature type="transmembrane region" description="Helical" evidence="7">
    <location>
        <begin position="260"/>
        <end position="285"/>
    </location>
</feature>
<feature type="transmembrane region" description="Helical" evidence="7">
    <location>
        <begin position="184"/>
        <end position="202"/>
    </location>
</feature>
<reference evidence="8 9" key="1">
    <citation type="journal article" date="2024" name="Proc. Natl. Acad. Sci. U.S.A.">
        <title>The genetic regulatory architecture and epigenomic basis for age-related changes in rattlesnake venom.</title>
        <authorList>
            <person name="Hogan M.P."/>
            <person name="Holding M.L."/>
            <person name="Nystrom G.S."/>
            <person name="Colston T.J."/>
            <person name="Bartlett D.A."/>
            <person name="Mason A.J."/>
            <person name="Ellsworth S.A."/>
            <person name="Rautsaw R.M."/>
            <person name="Lawrence K.C."/>
            <person name="Strickland J.L."/>
            <person name="He B."/>
            <person name="Fraser P."/>
            <person name="Margres M.J."/>
            <person name="Gilbert D.M."/>
            <person name="Gibbs H.L."/>
            <person name="Parkinson C.L."/>
            <person name="Rokyta D.R."/>
        </authorList>
    </citation>
    <scope>NUCLEOTIDE SEQUENCE [LARGE SCALE GENOMIC DNA]</scope>
    <source>
        <strain evidence="8">DRR0105</strain>
    </source>
</reference>
<dbReference type="GO" id="GO:0016020">
    <property type="term" value="C:membrane"/>
    <property type="evidence" value="ECO:0007669"/>
    <property type="project" value="UniProtKB-SubCell"/>
</dbReference>
<keyword evidence="5 7" id="KW-0472">Membrane</keyword>
<gene>
    <name evidence="8" type="ORF">NXF25_001414</name>
</gene>
<evidence type="ECO:0000256" key="7">
    <source>
        <dbReference type="SAM" id="Phobius"/>
    </source>
</evidence>
<dbReference type="InterPro" id="IPR007237">
    <property type="entry name" value="CD20-like"/>
</dbReference>
<dbReference type="PANTHER" id="PTHR23320:SF128">
    <property type="entry name" value="MEMBRANE-SPANNING 4-DOMAINS SUBFAMILY A MEMBER 4A"/>
    <property type="match status" value="1"/>
</dbReference>
<sequence length="300" mass="32546">MLTGPCTGKPLSAANARAQTRDSAFRRPCWPPFRFLSRKSDASETVIEGYRPQLPGLGRGKLTRGTKELSSCGSCLARTASLEKGRSDSLAEMASTVTEHGNVRIITQTVPQTGSVPTPAATVRVVDSASGASQFVLTHNKKIKNTLLNVIGIMQIAFGVTHVSFGIALTAAQKSFSITVQSGTYFWIGILLLITGSLLVEVEKRQSVQLVKSAFFANLIFCVAGLIAIVLHGIEIAQTVKEGNPCDSNPSHYCRNYHQIILYGLNSVFIIFVLLEVFLAVMAVIRLKIQKQQTYQPMTS</sequence>
<keyword evidence="9" id="KW-1185">Reference proteome</keyword>
<comment type="caution">
    <text evidence="8">The sequence shown here is derived from an EMBL/GenBank/DDBJ whole genome shotgun (WGS) entry which is preliminary data.</text>
</comment>
<comment type="subcellular location">
    <subcellularLocation>
        <location evidence="1">Membrane</location>
        <topology evidence="1">Multi-pass membrane protein</topology>
    </subcellularLocation>
</comment>
<feature type="transmembrane region" description="Helical" evidence="7">
    <location>
        <begin position="147"/>
        <end position="172"/>
    </location>
</feature>
<dbReference type="PANTHER" id="PTHR23320">
    <property type="entry name" value="MEMBRANE-SPANNING 4-DOMAINS SUBFAMILY A MS4A -RELATED"/>
    <property type="match status" value="1"/>
</dbReference>
<proteinExistence type="inferred from homology"/>
<evidence type="ECO:0000313" key="9">
    <source>
        <dbReference type="Proteomes" id="UP001474421"/>
    </source>
</evidence>
<evidence type="ECO:0000256" key="4">
    <source>
        <dbReference type="ARBA" id="ARBA00022989"/>
    </source>
</evidence>
<accession>A0AAW1C7E3</accession>
<dbReference type="Proteomes" id="UP001474421">
    <property type="component" value="Unassembled WGS sequence"/>
</dbReference>
<name>A0AAW1C7E3_CROAD</name>
<keyword evidence="3 7" id="KW-0812">Transmembrane</keyword>
<evidence type="ECO:0000256" key="5">
    <source>
        <dbReference type="ARBA" id="ARBA00023136"/>
    </source>
</evidence>
<evidence type="ECO:0000256" key="1">
    <source>
        <dbReference type="ARBA" id="ARBA00004141"/>
    </source>
</evidence>